<comment type="caution">
    <text evidence="1">The sequence shown here is derived from an EMBL/GenBank/DDBJ whole genome shotgun (WGS) entry which is preliminary data.</text>
</comment>
<name>A0A918R195_9FLAO</name>
<reference evidence="1" key="2">
    <citation type="submission" date="2020-09" db="EMBL/GenBank/DDBJ databases">
        <authorList>
            <person name="Sun Q."/>
            <person name="Kim S."/>
        </authorList>
    </citation>
    <scope>NUCLEOTIDE SEQUENCE</scope>
    <source>
        <strain evidence="1">KCTC 12710</strain>
    </source>
</reference>
<evidence type="ECO:0000313" key="2">
    <source>
        <dbReference type="Proteomes" id="UP000636004"/>
    </source>
</evidence>
<accession>A0A918R195</accession>
<dbReference type="EMBL" id="BMWZ01000004">
    <property type="protein sequence ID" value="GGZ83425.1"/>
    <property type="molecule type" value="Genomic_DNA"/>
</dbReference>
<dbReference type="Proteomes" id="UP000636004">
    <property type="component" value="Unassembled WGS sequence"/>
</dbReference>
<sequence>MDYKFSHIGIPTTEDKDWDGYCEPGNFHYTDFAKDEYKVEYVKFDDHSTASEMVKTMPHVSYFVDSIEEAIKGRDVLGDIFSPAEGVRVVYINHLGSPVEFLEIKE</sequence>
<dbReference type="AlphaFoldDB" id="A0A918R195"/>
<gene>
    <name evidence="1" type="ORF">GCM10007028_21770</name>
</gene>
<keyword evidence="2" id="KW-1185">Reference proteome</keyword>
<reference evidence="1" key="1">
    <citation type="journal article" date="2014" name="Int. J. Syst. Evol. Microbiol.">
        <title>Complete genome sequence of Corynebacterium casei LMG S-19264T (=DSM 44701T), isolated from a smear-ripened cheese.</title>
        <authorList>
            <consortium name="US DOE Joint Genome Institute (JGI-PGF)"/>
            <person name="Walter F."/>
            <person name="Albersmeier A."/>
            <person name="Kalinowski J."/>
            <person name="Ruckert C."/>
        </authorList>
    </citation>
    <scope>NUCLEOTIDE SEQUENCE</scope>
    <source>
        <strain evidence="1">KCTC 12710</strain>
    </source>
</reference>
<proteinExistence type="predicted"/>
<protein>
    <submittedName>
        <fullName evidence="1">Uncharacterized protein</fullName>
    </submittedName>
</protein>
<dbReference type="RefSeq" id="WP_189360815.1">
    <property type="nucleotide sequence ID" value="NZ_BMWZ01000004.1"/>
</dbReference>
<organism evidence="1 2">
    <name type="scientific">Algibacter mikhailovii</name>
    <dbReference type="NCBI Taxonomy" id="425498"/>
    <lineage>
        <taxon>Bacteria</taxon>
        <taxon>Pseudomonadati</taxon>
        <taxon>Bacteroidota</taxon>
        <taxon>Flavobacteriia</taxon>
        <taxon>Flavobacteriales</taxon>
        <taxon>Flavobacteriaceae</taxon>
        <taxon>Algibacter</taxon>
    </lineage>
</organism>
<evidence type="ECO:0000313" key="1">
    <source>
        <dbReference type="EMBL" id="GGZ83425.1"/>
    </source>
</evidence>